<comment type="caution">
    <text evidence="2">The sequence shown here is derived from an EMBL/GenBank/DDBJ whole genome shotgun (WGS) entry which is preliminary data.</text>
</comment>
<evidence type="ECO:0000256" key="1">
    <source>
        <dbReference type="SAM" id="MobiDB-lite"/>
    </source>
</evidence>
<sequence>MSRVRRRTGDGSASNGGGLVYQELREESSRGSREMSRKGAPSTSSSLNFDVHSKRLCTVSSLIQYKEHANLPTVEDLCGNLRDMVTGNKDNRVKRVTTMVLPDVGRSTLLLL</sequence>
<keyword evidence="3" id="KW-1185">Reference proteome</keyword>
<evidence type="ECO:0000313" key="2">
    <source>
        <dbReference type="EMBL" id="KAL2720142.1"/>
    </source>
</evidence>
<reference evidence="2 3" key="1">
    <citation type="journal article" date="2024" name="Ann. Entomol. Soc. Am.">
        <title>Genomic analyses of the southern and eastern yellowjacket wasps (Hymenoptera: Vespidae) reveal evolutionary signatures of social life.</title>
        <authorList>
            <person name="Catto M.A."/>
            <person name="Caine P.B."/>
            <person name="Orr S.E."/>
            <person name="Hunt B.G."/>
            <person name="Goodisman M.A.D."/>
        </authorList>
    </citation>
    <scope>NUCLEOTIDE SEQUENCE [LARGE SCALE GENOMIC DNA]</scope>
    <source>
        <strain evidence="2">233</strain>
        <tissue evidence="2">Head and thorax</tissue>
    </source>
</reference>
<accession>A0ABD2AIL2</accession>
<name>A0ABD2AIL2_VESSQ</name>
<dbReference type="EMBL" id="JAUDFV010000147">
    <property type="protein sequence ID" value="KAL2720142.1"/>
    <property type="molecule type" value="Genomic_DNA"/>
</dbReference>
<proteinExistence type="predicted"/>
<organism evidence="2 3">
    <name type="scientific">Vespula squamosa</name>
    <name type="common">Southern yellow jacket</name>
    <name type="synonym">Wasp</name>
    <dbReference type="NCBI Taxonomy" id="30214"/>
    <lineage>
        <taxon>Eukaryota</taxon>
        <taxon>Metazoa</taxon>
        <taxon>Ecdysozoa</taxon>
        <taxon>Arthropoda</taxon>
        <taxon>Hexapoda</taxon>
        <taxon>Insecta</taxon>
        <taxon>Pterygota</taxon>
        <taxon>Neoptera</taxon>
        <taxon>Endopterygota</taxon>
        <taxon>Hymenoptera</taxon>
        <taxon>Apocrita</taxon>
        <taxon>Aculeata</taxon>
        <taxon>Vespoidea</taxon>
        <taxon>Vespidae</taxon>
        <taxon>Vespinae</taxon>
        <taxon>Vespula</taxon>
    </lineage>
</organism>
<gene>
    <name evidence="2" type="ORF">V1478_010408</name>
</gene>
<evidence type="ECO:0000313" key="3">
    <source>
        <dbReference type="Proteomes" id="UP001607302"/>
    </source>
</evidence>
<feature type="compositionally biased region" description="Basic and acidic residues" evidence="1">
    <location>
        <begin position="23"/>
        <end position="37"/>
    </location>
</feature>
<dbReference type="Proteomes" id="UP001607302">
    <property type="component" value="Unassembled WGS sequence"/>
</dbReference>
<protein>
    <submittedName>
        <fullName evidence="2">Uncharacterized protein</fullName>
    </submittedName>
</protein>
<dbReference type="AlphaFoldDB" id="A0ABD2AIL2"/>
<feature type="region of interest" description="Disordered" evidence="1">
    <location>
        <begin position="1"/>
        <end position="47"/>
    </location>
</feature>